<dbReference type="AlphaFoldDB" id="A0A4Y7RC22"/>
<gene>
    <name evidence="1" type="ORF">FA13DRAFT_1807138</name>
</gene>
<proteinExistence type="predicted"/>
<comment type="caution">
    <text evidence="1">The sequence shown here is derived from an EMBL/GenBank/DDBJ whole genome shotgun (WGS) entry which is preliminary data.</text>
</comment>
<organism evidence="1 2">
    <name type="scientific">Coprinellus micaceus</name>
    <name type="common">Glistening ink-cap mushroom</name>
    <name type="synonym">Coprinus micaceus</name>
    <dbReference type="NCBI Taxonomy" id="71717"/>
    <lineage>
        <taxon>Eukaryota</taxon>
        <taxon>Fungi</taxon>
        <taxon>Dikarya</taxon>
        <taxon>Basidiomycota</taxon>
        <taxon>Agaricomycotina</taxon>
        <taxon>Agaricomycetes</taxon>
        <taxon>Agaricomycetidae</taxon>
        <taxon>Agaricales</taxon>
        <taxon>Agaricineae</taxon>
        <taxon>Psathyrellaceae</taxon>
        <taxon>Coprinellus</taxon>
    </lineage>
</organism>
<keyword evidence="2" id="KW-1185">Reference proteome</keyword>
<name>A0A4Y7RC22_COPMI</name>
<evidence type="ECO:0000313" key="2">
    <source>
        <dbReference type="Proteomes" id="UP000298030"/>
    </source>
</evidence>
<reference evidence="1 2" key="1">
    <citation type="journal article" date="2019" name="Nat. Ecol. Evol.">
        <title>Megaphylogeny resolves global patterns of mushroom evolution.</title>
        <authorList>
            <person name="Varga T."/>
            <person name="Krizsan K."/>
            <person name="Foldi C."/>
            <person name="Dima B."/>
            <person name="Sanchez-Garcia M."/>
            <person name="Sanchez-Ramirez S."/>
            <person name="Szollosi G.J."/>
            <person name="Szarkandi J.G."/>
            <person name="Papp V."/>
            <person name="Albert L."/>
            <person name="Andreopoulos W."/>
            <person name="Angelini C."/>
            <person name="Antonin V."/>
            <person name="Barry K.W."/>
            <person name="Bougher N.L."/>
            <person name="Buchanan P."/>
            <person name="Buyck B."/>
            <person name="Bense V."/>
            <person name="Catcheside P."/>
            <person name="Chovatia M."/>
            <person name="Cooper J."/>
            <person name="Damon W."/>
            <person name="Desjardin D."/>
            <person name="Finy P."/>
            <person name="Geml J."/>
            <person name="Haridas S."/>
            <person name="Hughes K."/>
            <person name="Justo A."/>
            <person name="Karasinski D."/>
            <person name="Kautmanova I."/>
            <person name="Kiss B."/>
            <person name="Kocsube S."/>
            <person name="Kotiranta H."/>
            <person name="LaButti K.M."/>
            <person name="Lechner B.E."/>
            <person name="Liimatainen K."/>
            <person name="Lipzen A."/>
            <person name="Lukacs Z."/>
            <person name="Mihaltcheva S."/>
            <person name="Morgado L.N."/>
            <person name="Niskanen T."/>
            <person name="Noordeloos M.E."/>
            <person name="Ohm R.A."/>
            <person name="Ortiz-Santana B."/>
            <person name="Ovrebo C."/>
            <person name="Racz N."/>
            <person name="Riley R."/>
            <person name="Savchenko A."/>
            <person name="Shiryaev A."/>
            <person name="Soop K."/>
            <person name="Spirin V."/>
            <person name="Szebenyi C."/>
            <person name="Tomsovsky M."/>
            <person name="Tulloss R.E."/>
            <person name="Uehling J."/>
            <person name="Grigoriev I.V."/>
            <person name="Vagvolgyi C."/>
            <person name="Papp T."/>
            <person name="Martin F.M."/>
            <person name="Miettinen O."/>
            <person name="Hibbett D.S."/>
            <person name="Nagy L.G."/>
        </authorList>
    </citation>
    <scope>NUCLEOTIDE SEQUENCE [LARGE SCALE GENOMIC DNA]</scope>
    <source>
        <strain evidence="1 2">FP101781</strain>
    </source>
</reference>
<evidence type="ECO:0000313" key="1">
    <source>
        <dbReference type="EMBL" id="TEB06376.1"/>
    </source>
</evidence>
<accession>A0A4Y7RC22</accession>
<protein>
    <submittedName>
        <fullName evidence="1">Uncharacterized protein</fullName>
    </submittedName>
</protein>
<dbReference type="EMBL" id="QPFP01000568">
    <property type="protein sequence ID" value="TEB06376.1"/>
    <property type="molecule type" value="Genomic_DNA"/>
</dbReference>
<dbReference type="Proteomes" id="UP000298030">
    <property type="component" value="Unassembled WGS sequence"/>
</dbReference>
<sequence length="248" mass="28244">MQALVDQAHNELKRSLMDAVPYGITIQGGQPWLLAECVLTRFHHADTGPLLKAEDGVLVGWDMIATHRHKGHSTTWLRPGVPVHVPRAFVYNTRSSEDSRRLIAFADLPEEVTVAELDEKDPRFAWEHEGGPYVLTVFTWRAMLAHLYVNRIHATQYRPRLATEEEKSATKAFEVTARQQAKAWACNHCPQYLQASDADTKPAVLAHLAERHAITGPEMPKDYFVNERCRHAYEVPYRIKSASRLQDE</sequence>